<dbReference type="SUPFAM" id="SSF56112">
    <property type="entry name" value="Protein kinase-like (PK-like)"/>
    <property type="match status" value="1"/>
</dbReference>
<keyword evidence="3" id="KW-1185">Reference proteome</keyword>
<reference evidence="2" key="1">
    <citation type="submission" date="2022-08" db="EMBL/GenBank/DDBJ databases">
        <authorList>
            <person name="Kallberg Y."/>
            <person name="Tangrot J."/>
            <person name="Rosling A."/>
        </authorList>
    </citation>
    <scope>NUCLEOTIDE SEQUENCE</scope>
    <source>
        <strain evidence="2">Wild A</strain>
    </source>
</reference>
<dbReference type="InterPro" id="IPR011009">
    <property type="entry name" value="Kinase-like_dom_sf"/>
</dbReference>
<evidence type="ECO:0000313" key="3">
    <source>
        <dbReference type="Proteomes" id="UP001153678"/>
    </source>
</evidence>
<dbReference type="AlphaFoldDB" id="A0A9W4T7E1"/>
<dbReference type="EMBL" id="CAMKVN010011029">
    <property type="protein sequence ID" value="CAI2194530.1"/>
    <property type="molecule type" value="Genomic_DNA"/>
</dbReference>
<dbReference type="GO" id="GO:0005524">
    <property type="term" value="F:ATP binding"/>
    <property type="evidence" value="ECO:0007669"/>
    <property type="project" value="InterPro"/>
</dbReference>
<accession>A0A9W4T7E1</accession>
<dbReference type="InterPro" id="IPR001245">
    <property type="entry name" value="Ser-Thr/Tyr_kinase_cat_dom"/>
</dbReference>
<feature type="non-terminal residue" evidence="2">
    <location>
        <position position="1"/>
    </location>
</feature>
<dbReference type="PROSITE" id="PS50011">
    <property type="entry name" value="PROTEIN_KINASE_DOM"/>
    <property type="match status" value="1"/>
</dbReference>
<dbReference type="InterPro" id="IPR000719">
    <property type="entry name" value="Prot_kinase_dom"/>
</dbReference>
<evidence type="ECO:0000313" key="2">
    <source>
        <dbReference type="EMBL" id="CAI2194530.1"/>
    </source>
</evidence>
<proteinExistence type="predicted"/>
<evidence type="ECO:0000259" key="1">
    <source>
        <dbReference type="PROSITE" id="PS50011"/>
    </source>
</evidence>
<name>A0A9W4T7E1_9GLOM</name>
<dbReference type="Gene3D" id="1.10.510.10">
    <property type="entry name" value="Transferase(Phosphotransferase) domain 1"/>
    <property type="match status" value="1"/>
</dbReference>
<dbReference type="OrthoDB" id="10261027at2759"/>
<organism evidence="2 3">
    <name type="scientific">Funneliformis geosporum</name>
    <dbReference type="NCBI Taxonomy" id="1117311"/>
    <lineage>
        <taxon>Eukaryota</taxon>
        <taxon>Fungi</taxon>
        <taxon>Fungi incertae sedis</taxon>
        <taxon>Mucoromycota</taxon>
        <taxon>Glomeromycotina</taxon>
        <taxon>Glomeromycetes</taxon>
        <taxon>Glomerales</taxon>
        <taxon>Glomeraceae</taxon>
        <taxon>Funneliformis</taxon>
    </lineage>
</organism>
<dbReference type="InterPro" id="IPR053215">
    <property type="entry name" value="TKL_Ser/Thr_kinase"/>
</dbReference>
<comment type="caution">
    <text evidence="2">The sequence shown here is derived from an EMBL/GenBank/DDBJ whole genome shotgun (WGS) entry which is preliminary data.</text>
</comment>
<dbReference type="Proteomes" id="UP001153678">
    <property type="component" value="Unassembled WGS sequence"/>
</dbReference>
<sequence>DLGLCKPVNYFQLSTKKNEIYGVLPFVAPEVLRNQPYTLASDIYSFSMIMWELISGIPPFNDEAHNEQLAFRICNGEHPKIIENIPICYISLMESCWNINPLKRPTALEIKSIIRN</sequence>
<dbReference type="Pfam" id="PF07714">
    <property type="entry name" value="PK_Tyr_Ser-Thr"/>
    <property type="match status" value="1"/>
</dbReference>
<protein>
    <submittedName>
        <fullName evidence="2">18287_t:CDS:1</fullName>
    </submittedName>
</protein>
<dbReference type="PANTHER" id="PTHR45756">
    <property type="entry name" value="PALMITOYLTRANSFERASE"/>
    <property type="match status" value="1"/>
</dbReference>
<feature type="non-terminal residue" evidence="2">
    <location>
        <position position="116"/>
    </location>
</feature>
<dbReference type="GO" id="GO:0004672">
    <property type="term" value="F:protein kinase activity"/>
    <property type="evidence" value="ECO:0007669"/>
    <property type="project" value="InterPro"/>
</dbReference>
<gene>
    <name evidence="2" type="ORF">FWILDA_LOCUS16622</name>
</gene>
<feature type="domain" description="Protein kinase" evidence="1">
    <location>
        <begin position="1"/>
        <end position="116"/>
    </location>
</feature>
<dbReference type="PANTHER" id="PTHR45756:SF1">
    <property type="entry name" value="PROTEIN KINASE DOMAIN CONTAINING PROTEIN"/>
    <property type="match status" value="1"/>
</dbReference>